<dbReference type="SUPFAM" id="SSF48726">
    <property type="entry name" value="Immunoglobulin"/>
    <property type="match status" value="1"/>
</dbReference>
<accession>A0A8C3U314</accession>
<keyword evidence="2" id="KW-1064">Adaptive immunity</keyword>
<dbReference type="Gene3D" id="2.60.40.10">
    <property type="entry name" value="Immunoglobulins"/>
    <property type="match status" value="1"/>
</dbReference>
<evidence type="ECO:0000256" key="3">
    <source>
        <dbReference type="ARBA" id="ARBA00043265"/>
    </source>
</evidence>
<dbReference type="Ensembl" id="ENSCUST00005008881.1">
    <property type="protein sequence ID" value="ENSCUSP00005008522.1"/>
    <property type="gene ID" value="ENSCUSG00005005354.1"/>
</dbReference>
<sequence length="135" mass="14884">QSHGSSMTLLCRGSGFNFESFGMGWICQSHGKELEFVAGVSRKTGKIYYEPSVKGRFILSTDDGQSSMRLFMNSLKDEDAGVYFCAKNLDGYCYSGAFYCAWVCISTSGHFSPIQSHLSPDVPRPFPSPQPLPQS</sequence>
<dbReference type="Pfam" id="PF07686">
    <property type="entry name" value="V-set"/>
    <property type="match status" value="1"/>
</dbReference>
<dbReference type="InterPro" id="IPR007110">
    <property type="entry name" value="Ig-like_dom"/>
</dbReference>
<dbReference type="InterPro" id="IPR036179">
    <property type="entry name" value="Ig-like_dom_sf"/>
</dbReference>
<evidence type="ECO:0000256" key="1">
    <source>
        <dbReference type="ARBA" id="ARBA00022859"/>
    </source>
</evidence>
<dbReference type="InterPro" id="IPR013106">
    <property type="entry name" value="Ig_V-set"/>
</dbReference>
<evidence type="ECO:0000313" key="6">
    <source>
        <dbReference type="Proteomes" id="UP000694563"/>
    </source>
</evidence>
<keyword evidence="3" id="KW-1280">Immunoglobulin</keyword>
<keyword evidence="6" id="KW-1185">Reference proteome</keyword>
<feature type="domain" description="Ig-like" evidence="4">
    <location>
        <begin position="1"/>
        <end position="85"/>
    </location>
</feature>
<evidence type="ECO:0000259" key="4">
    <source>
        <dbReference type="PROSITE" id="PS50835"/>
    </source>
</evidence>
<dbReference type="GO" id="GO:0002250">
    <property type="term" value="P:adaptive immune response"/>
    <property type="evidence" value="ECO:0007669"/>
    <property type="project" value="UniProtKB-KW"/>
</dbReference>
<dbReference type="InterPro" id="IPR013783">
    <property type="entry name" value="Ig-like_fold"/>
</dbReference>
<reference evidence="5" key="2">
    <citation type="submission" date="2025-08" db="UniProtKB">
        <authorList>
            <consortium name="Ensembl"/>
        </authorList>
    </citation>
    <scope>IDENTIFICATION</scope>
</reference>
<evidence type="ECO:0000256" key="2">
    <source>
        <dbReference type="ARBA" id="ARBA00023130"/>
    </source>
</evidence>
<dbReference type="GO" id="GO:0005576">
    <property type="term" value="C:extracellular region"/>
    <property type="evidence" value="ECO:0007669"/>
    <property type="project" value="UniProtKB-ARBA"/>
</dbReference>
<proteinExistence type="predicted"/>
<dbReference type="PANTHER" id="PTHR23266">
    <property type="entry name" value="IMMUNOGLOBULIN HEAVY CHAIN"/>
    <property type="match status" value="1"/>
</dbReference>
<dbReference type="PROSITE" id="PS50835">
    <property type="entry name" value="IG_LIKE"/>
    <property type="match status" value="1"/>
</dbReference>
<evidence type="ECO:0000313" key="5">
    <source>
        <dbReference type="Ensembl" id="ENSCUSP00005008522.1"/>
    </source>
</evidence>
<name>A0A8C3U314_CATUS</name>
<dbReference type="AlphaFoldDB" id="A0A8C3U314"/>
<dbReference type="SMART" id="SM00406">
    <property type="entry name" value="IGv"/>
    <property type="match status" value="1"/>
</dbReference>
<organism evidence="5 6">
    <name type="scientific">Catharus ustulatus</name>
    <name type="common">Russet-backed thrush</name>
    <name type="synonym">Hylocichla ustulatus</name>
    <dbReference type="NCBI Taxonomy" id="91951"/>
    <lineage>
        <taxon>Eukaryota</taxon>
        <taxon>Metazoa</taxon>
        <taxon>Chordata</taxon>
        <taxon>Craniata</taxon>
        <taxon>Vertebrata</taxon>
        <taxon>Euteleostomi</taxon>
        <taxon>Archelosauria</taxon>
        <taxon>Archosauria</taxon>
        <taxon>Dinosauria</taxon>
        <taxon>Saurischia</taxon>
        <taxon>Theropoda</taxon>
        <taxon>Coelurosauria</taxon>
        <taxon>Aves</taxon>
        <taxon>Neognathae</taxon>
        <taxon>Neoaves</taxon>
        <taxon>Telluraves</taxon>
        <taxon>Australaves</taxon>
        <taxon>Passeriformes</taxon>
        <taxon>Turdidae</taxon>
        <taxon>Catharus</taxon>
    </lineage>
</organism>
<keyword evidence="1" id="KW-0391">Immunity</keyword>
<dbReference type="GO" id="GO:0019814">
    <property type="term" value="C:immunoglobulin complex"/>
    <property type="evidence" value="ECO:0007669"/>
    <property type="project" value="UniProtKB-KW"/>
</dbReference>
<reference evidence="5" key="1">
    <citation type="submission" date="2020-10" db="EMBL/GenBank/DDBJ databases">
        <title>Catharus ustulatus (Swainson's thrush) genome, bCatUst1, primary haplotype v2.</title>
        <authorList>
            <person name="Delmore K."/>
            <person name="Vafadar M."/>
            <person name="Formenti G."/>
            <person name="Chow W."/>
            <person name="Pelan S."/>
            <person name="Howe K."/>
            <person name="Rhie A."/>
            <person name="Mountcastle J."/>
            <person name="Haase B."/>
            <person name="Fedrigo O."/>
            <person name="Jarvis E.D."/>
        </authorList>
    </citation>
    <scope>NUCLEOTIDE SEQUENCE [LARGE SCALE GENOMIC DNA]</scope>
</reference>
<reference evidence="5" key="3">
    <citation type="submission" date="2025-09" db="UniProtKB">
        <authorList>
            <consortium name="Ensembl"/>
        </authorList>
    </citation>
    <scope>IDENTIFICATION</scope>
</reference>
<dbReference type="InterPro" id="IPR050199">
    <property type="entry name" value="IgHV"/>
</dbReference>
<protein>
    <recommendedName>
        <fullName evidence="4">Ig-like domain-containing protein</fullName>
    </recommendedName>
</protein>
<dbReference type="Proteomes" id="UP000694563">
    <property type="component" value="Chromosome 38"/>
</dbReference>